<dbReference type="OrthoDB" id="4761367at2"/>
<dbReference type="EMBL" id="CSTD01000001">
    <property type="protein sequence ID" value="CPR10477.1"/>
    <property type="molecule type" value="Genomic_DNA"/>
</dbReference>
<feature type="coiled-coil region" evidence="1">
    <location>
        <begin position="178"/>
        <end position="212"/>
    </location>
</feature>
<dbReference type="RefSeq" id="WP_085183053.1">
    <property type="nucleotide sequence ID" value="NZ_CSTD01000001.1"/>
</dbReference>
<keyword evidence="1" id="KW-0175">Coiled coil</keyword>
<evidence type="ECO:0000313" key="2">
    <source>
        <dbReference type="EMBL" id="CPR10477.1"/>
    </source>
</evidence>
<evidence type="ECO:0000313" key="3">
    <source>
        <dbReference type="Proteomes" id="UP000198875"/>
    </source>
</evidence>
<proteinExistence type="predicted"/>
<gene>
    <name evidence="2" type="ORF">BN971_01873</name>
</gene>
<sequence length="246" mass="26889">MKLYDQAVDLQLKLEAAQSADSGIELVTKADHLVEALDNATGYLTGLLRLRSRLSLTEALTIDAKASAAAVSAFRAGLSRYGPKAFQQQPATKLIEVARDQRTRAARWAGARWRSIFEGYQQLLEQTQPGRLFGGTRQRFAAERIATKLLMLQRQDPIADEDKIIAELCDGDSSASWLERVKSLGDDLARALQSLEDERASLASEVQEALELATSEDGLPLTEVTASLLDALHAAGVDGDLVVRRR</sequence>
<protein>
    <submittedName>
        <fullName evidence="2">Uncharacterized protein</fullName>
    </submittedName>
</protein>
<accession>A0A0U0W6C8</accession>
<reference evidence="2 3" key="1">
    <citation type="submission" date="2015-03" db="EMBL/GenBank/DDBJ databases">
        <authorList>
            <person name="Murphy D."/>
        </authorList>
    </citation>
    <scope>NUCLEOTIDE SEQUENCE [LARGE SCALE GENOMIC DNA]</scope>
    <source>
        <strain evidence="2 3">DSM 44277</strain>
    </source>
</reference>
<dbReference type="Proteomes" id="UP000198875">
    <property type="component" value="Unassembled WGS sequence"/>
</dbReference>
<evidence type="ECO:0000256" key="1">
    <source>
        <dbReference type="SAM" id="Coils"/>
    </source>
</evidence>
<organism evidence="2 3">
    <name type="scientific">Mycobacterium bohemicum DSM 44277</name>
    <dbReference type="NCBI Taxonomy" id="1236609"/>
    <lineage>
        <taxon>Bacteria</taxon>
        <taxon>Bacillati</taxon>
        <taxon>Actinomycetota</taxon>
        <taxon>Actinomycetes</taxon>
        <taxon>Mycobacteriales</taxon>
        <taxon>Mycobacteriaceae</taxon>
        <taxon>Mycobacterium</taxon>
    </lineage>
</organism>
<name>A0A0U0W6C8_MYCBE</name>
<dbReference type="AlphaFoldDB" id="A0A0U0W6C8"/>